<feature type="non-terminal residue" evidence="2">
    <location>
        <position position="1"/>
    </location>
</feature>
<keyword evidence="3" id="KW-1185">Reference proteome</keyword>
<keyword evidence="1" id="KW-0472">Membrane</keyword>
<dbReference type="EMBL" id="VXBD01000276">
    <property type="protein sequence ID" value="NXN06595.1"/>
    <property type="molecule type" value="Genomic_DNA"/>
</dbReference>
<evidence type="ECO:0000313" key="3">
    <source>
        <dbReference type="Proteomes" id="UP000557230"/>
    </source>
</evidence>
<sequence length="270" mass="29596">GFWSAGGFCETNDTVTDQATSYETSLGAYGATFFDKTGKNINLLWNNKTAKALPPDTFLICGDRAWQGIPKNVIGGPCYLGKLTILAPTPSQLLKLARSKRSLGLTPTCDDNVQLLSQASRLALAVFVPGAASGNALRELERLACWSEKQSNVTTETLEQLLLDQNSMRHALLKNRAAIDFLLLVQGYGCEDFDGMCCMNLSSHGESIHKGIQWLKQHSDKIQQQVSTLDKWLMNLFGDIPGWLKGLLIEGLKILVLVLIILLCSCVVYS</sequence>
<reference evidence="2 3" key="1">
    <citation type="submission" date="2019-09" db="EMBL/GenBank/DDBJ databases">
        <title>Bird 10,000 Genomes (B10K) Project - Family phase.</title>
        <authorList>
            <person name="Zhang G."/>
        </authorList>
    </citation>
    <scope>NUCLEOTIDE SEQUENCE [LARGE SCALE GENOMIC DNA]</scope>
    <source>
        <strain evidence="2">B10K-DU-001-78</strain>
        <tissue evidence="2">Muscle</tissue>
    </source>
</reference>
<organism evidence="2 3">
    <name type="scientific">Indicator maculatus</name>
    <name type="common">spotted honeyguide</name>
    <dbReference type="NCBI Taxonomy" id="545262"/>
    <lineage>
        <taxon>Eukaryota</taxon>
        <taxon>Metazoa</taxon>
        <taxon>Chordata</taxon>
        <taxon>Craniata</taxon>
        <taxon>Vertebrata</taxon>
        <taxon>Euteleostomi</taxon>
        <taxon>Archelosauria</taxon>
        <taxon>Archosauria</taxon>
        <taxon>Dinosauria</taxon>
        <taxon>Saurischia</taxon>
        <taxon>Theropoda</taxon>
        <taxon>Coelurosauria</taxon>
        <taxon>Aves</taxon>
        <taxon>Neognathae</taxon>
        <taxon>Neoaves</taxon>
        <taxon>Telluraves</taxon>
        <taxon>Coraciimorphae</taxon>
        <taxon>Piciformes</taxon>
        <taxon>Indicatoridae</taxon>
        <taxon>Indicator</taxon>
    </lineage>
</organism>
<dbReference type="Gene3D" id="1.10.287.210">
    <property type="match status" value="1"/>
</dbReference>
<dbReference type="AlphaFoldDB" id="A0A7L1FZD7"/>
<feature type="non-terminal residue" evidence="2">
    <location>
        <position position="270"/>
    </location>
</feature>
<evidence type="ECO:0000313" key="2">
    <source>
        <dbReference type="EMBL" id="NXN06595.1"/>
    </source>
</evidence>
<name>A0A7L1FZD7_9PICI</name>
<accession>A0A7L1FZD7</accession>
<dbReference type="InterPro" id="IPR018154">
    <property type="entry name" value="TLV/ENV_coat_polyprotein"/>
</dbReference>
<dbReference type="Proteomes" id="UP000557230">
    <property type="component" value="Unassembled WGS sequence"/>
</dbReference>
<dbReference type="PANTHER" id="PTHR10424">
    <property type="entry name" value="VIRAL ENVELOPE PROTEIN"/>
    <property type="match status" value="1"/>
</dbReference>
<keyword evidence="1" id="KW-0812">Transmembrane</keyword>
<protein>
    <submittedName>
        <fullName evidence="2">ERB1 protein</fullName>
    </submittedName>
</protein>
<dbReference type="Pfam" id="PF03708">
    <property type="entry name" value="Avian_gp85"/>
    <property type="match status" value="1"/>
</dbReference>
<keyword evidence="1" id="KW-1133">Transmembrane helix</keyword>
<feature type="transmembrane region" description="Helical" evidence="1">
    <location>
        <begin position="251"/>
        <end position="269"/>
    </location>
</feature>
<comment type="caution">
    <text evidence="2">The sequence shown here is derived from an EMBL/GenBank/DDBJ whole genome shotgun (WGS) entry which is preliminary data.</text>
</comment>
<evidence type="ECO:0000256" key="1">
    <source>
        <dbReference type="SAM" id="Phobius"/>
    </source>
</evidence>
<proteinExistence type="predicted"/>
<dbReference type="InterPro" id="IPR005166">
    <property type="entry name" value="RSV_p95_env"/>
</dbReference>
<gene>
    <name evidence="2" type="primary">Ervpablb1</name>
    <name evidence="2" type="ORF">INDMAC_R14974</name>
</gene>
<dbReference type="OrthoDB" id="9838443at2759"/>
<dbReference type="SUPFAM" id="SSF58069">
    <property type="entry name" value="Virus ectodomain"/>
    <property type="match status" value="1"/>
</dbReference>